<proteinExistence type="predicted"/>
<sequence length="540" mass="59336">MSFTPEGLENNKINASSKVTKLNPNATEFVPSSRRTTYGNIKDTYSSRVDSIEASKNAVLGRAESSLSNNSLDDDHQYWHLQLPNDITPDFKAMGEDNECRLHQLSLVGLSVNDGLEQSRFSAPITSEALGTQNVRAPFGMNNLILRGRKGYHGSPYNENQLSTARVSSASNSWDRQFLNGDKQLSRVMGRTEGQDFIGDSGTSSVNNMLGDQPVMKSAEIKMLEALSFHFPGFSAETLADIYYANGYDLDSTIEMLGQLKLKGDGDFSKNLYSKSLHAPSLRKLDLQSILAAEAQNRLSKYAKELHQIPDLYRSTSGVFQAATNFASPPREVSPEDIPHWNHRKYGSPDGSTGSSRSLHFISSTFNGHKSPSVSASRVAPVWPEAGEAVANVELREEVRDLAGLRDACLEQASQAYLIGNKALAKELSEKGQFYNMQMKAAKLKAGNTIYQKRNAVPYGAQGNLIDLNGLHLSDALQVLKHEINILSSTARSCGQQLQASIFLGTPVSERIVLACEQFLLEEGLPFTRPRPGLLHVVIY</sequence>
<dbReference type="Gene3D" id="3.30.1370.110">
    <property type="match status" value="1"/>
</dbReference>
<gene>
    <name evidence="2" type="ORF">A4U43_C07F36530</name>
</gene>
<dbReference type="CDD" id="cd14371">
    <property type="entry name" value="CUE_CID7_like"/>
    <property type="match status" value="1"/>
</dbReference>
<dbReference type="InterPro" id="IPR013899">
    <property type="entry name" value="DUF1771"/>
</dbReference>
<evidence type="ECO:0000259" key="1">
    <source>
        <dbReference type="SMART" id="SM01162"/>
    </source>
</evidence>
<dbReference type="EMBL" id="CM007387">
    <property type="protein sequence ID" value="ONK65382.1"/>
    <property type="molecule type" value="Genomic_DNA"/>
</dbReference>
<evidence type="ECO:0000313" key="2">
    <source>
        <dbReference type="EMBL" id="ONK65382.1"/>
    </source>
</evidence>
<dbReference type="PANTHER" id="PTHR46651">
    <property type="entry name" value="POLYADENYLATE-BINDING PROTEIN-INTERACTING PROTEIN 7"/>
    <property type="match status" value="1"/>
</dbReference>
<dbReference type="AlphaFoldDB" id="A0A5P1EHL0"/>
<dbReference type="InterPro" id="IPR041806">
    <property type="entry name" value="CID5/6/7_CUE"/>
</dbReference>
<evidence type="ECO:0000313" key="3">
    <source>
        <dbReference type="Proteomes" id="UP000243459"/>
    </source>
</evidence>
<accession>A0A5P1EHL0</accession>
<feature type="domain" description="DUF1771" evidence="1">
    <location>
        <begin position="391"/>
        <end position="456"/>
    </location>
</feature>
<dbReference type="Proteomes" id="UP000243459">
    <property type="component" value="Chromosome 7"/>
</dbReference>
<dbReference type="InterPro" id="IPR036063">
    <property type="entry name" value="Smr_dom_sf"/>
</dbReference>
<dbReference type="PANTHER" id="PTHR46651:SF1">
    <property type="entry name" value="SMALL MUTS RELATED FAMILY PROTEIN"/>
    <property type="match status" value="1"/>
</dbReference>
<organism evidence="2 3">
    <name type="scientific">Asparagus officinalis</name>
    <name type="common">Garden asparagus</name>
    <dbReference type="NCBI Taxonomy" id="4686"/>
    <lineage>
        <taxon>Eukaryota</taxon>
        <taxon>Viridiplantae</taxon>
        <taxon>Streptophyta</taxon>
        <taxon>Embryophyta</taxon>
        <taxon>Tracheophyta</taxon>
        <taxon>Spermatophyta</taxon>
        <taxon>Magnoliopsida</taxon>
        <taxon>Liliopsida</taxon>
        <taxon>Asparagales</taxon>
        <taxon>Asparagaceae</taxon>
        <taxon>Asparagoideae</taxon>
        <taxon>Asparagus</taxon>
    </lineage>
</organism>
<dbReference type="Gramene" id="ONK65382">
    <property type="protein sequence ID" value="ONK65382"/>
    <property type="gene ID" value="A4U43_C07F36530"/>
</dbReference>
<reference evidence="3" key="1">
    <citation type="journal article" date="2017" name="Nat. Commun.">
        <title>The asparagus genome sheds light on the origin and evolution of a young Y chromosome.</title>
        <authorList>
            <person name="Harkess A."/>
            <person name="Zhou J."/>
            <person name="Xu C."/>
            <person name="Bowers J.E."/>
            <person name="Van der Hulst R."/>
            <person name="Ayyampalayam S."/>
            <person name="Mercati F."/>
            <person name="Riccardi P."/>
            <person name="McKain M.R."/>
            <person name="Kakrana A."/>
            <person name="Tang H."/>
            <person name="Ray J."/>
            <person name="Groenendijk J."/>
            <person name="Arikit S."/>
            <person name="Mathioni S.M."/>
            <person name="Nakano M."/>
            <person name="Shan H."/>
            <person name="Telgmann-Rauber A."/>
            <person name="Kanno A."/>
            <person name="Yue Z."/>
            <person name="Chen H."/>
            <person name="Li W."/>
            <person name="Chen Y."/>
            <person name="Xu X."/>
            <person name="Zhang Y."/>
            <person name="Luo S."/>
            <person name="Chen H."/>
            <person name="Gao J."/>
            <person name="Mao Z."/>
            <person name="Pires J.C."/>
            <person name="Luo M."/>
            <person name="Kudrna D."/>
            <person name="Wing R.A."/>
            <person name="Meyers B.C."/>
            <person name="Yi K."/>
            <person name="Kong H."/>
            <person name="Lavrijsen P."/>
            <person name="Sunseri F."/>
            <person name="Falavigna A."/>
            <person name="Ye Y."/>
            <person name="Leebens-Mack J.H."/>
            <person name="Chen G."/>
        </authorList>
    </citation>
    <scope>NUCLEOTIDE SEQUENCE [LARGE SCALE GENOMIC DNA]</scope>
    <source>
        <strain evidence="3">cv. DH0086</strain>
    </source>
</reference>
<name>A0A5P1EHL0_ASPOF</name>
<dbReference type="Pfam" id="PF08590">
    <property type="entry name" value="DUF1771"/>
    <property type="match status" value="1"/>
</dbReference>
<protein>
    <recommendedName>
        <fullName evidence="1">DUF1771 domain-containing protein</fullName>
    </recommendedName>
</protein>
<dbReference type="OrthoDB" id="3231855at2759"/>
<keyword evidence="3" id="KW-1185">Reference proteome</keyword>
<dbReference type="InterPro" id="IPR009818">
    <property type="entry name" value="PAM2_motif"/>
</dbReference>
<dbReference type="Pfam" id="PF07145">
    <property type="entry name" value="PAM2"/>
    <property type="match status" value="1"/>
</dbReference>
<dbReference type="SMART" id="SM01162">
    <property type="entry name" value="DUF1771"/>
    <property type="match status" value="1"/>
</dbReference>
<dbReference type="OMA" id="MGEDNEC"/>
<dbReference type="InterPro" id="IPR053242">
    <property type="entry name" value="PAM2-like_domain"/>
</dbReference>